<accession>A0A836CT15</accession>
<reference evidence="1 2" key="1">
    <citation type="submission" date="2020-12" db="EMBL/GenBank/DDBJ databases">
        <title>De novo assembly of Tibetan sheep genome.</title>
        <authorList>
            <person name="Li X."/>
        </authorList>
    </citation>
    <scope>NUCLEOTIDE SEQUENCE [LARGE SCALE GENOMIC DNA]</scope>
    <source>
        <tissue evidence="1">Heart</tissue>
    </source>
</reference>
<organism evidence="1 2">
    <name type="scientific">Ovis aries</name>
    <name type="common">Sheep</name>
    <dbReference type="NCBI Taxonomy" id="9940"/>
    <lineage>
        <taxon>Eukaryota</taxon>
        <taxon>Metazoa</taxon>
        <taxon>Chordata</taxon>
        <taxon>Craniata</taxon>
        <taxon>Vertebrata</taxon>
        <taxon>Euteleostomi</taxon>
        <taxon>Mammalia</taxon>
        <taxon>Eutheria</taxon>
        <taxon>Laurasiatheria</taxon>
        <taxon>Artiodactyla</taxon>
        <taxon>Ruminantia</taxon>
        <taxon>Pecora</taxon>
        <taxon>Bovidae</taxon>
        <taxon>Caprinae</taxon>
        <taxon>Ovis</taxon>
    </lineage>
</organism>
<feature type="non-terminal residue" evidence="1">
    <location>
        <position position="135"/>
    </location>
</feature>
<sequence length="135" mass="15169">ARGRAAPRGLFAPRRRPDARTRFPRGPDSVCFVTSCLPGGFRRERGARECNFPGWECHGRLLVPICPVAWSLHEILTHFFSLSWTIEHTLGARRPLPTKSYFSSGKKKKVKQHCWFGVRPGGRSLGSLVDLDEGP</sequence>
<protein>
    <submittedName>
        <fullName evidence="1">Uncharacterized protein</fullName>
    </submittedName>
</protein>
<dbReference type="EMBL" id="JAEMGP010000026">
    <property type="protein sequence ID" value="KAG5194486.1"/>
    <property type="molecule type" value="Genomic_DNA"/>
</dbReference>
<gene>
    <name evidence="1" type="ORF">JEQ12_013283</name>
</gene>
<proteinExistence type="predicted"/>
<name>A0A836CT15_SHEEP</name>
<evidence type="ECO:0000313" key="1">
    <source>
        <dbReference type="EMBL" id="KAG5194486.1"/>
    </source>
</evidence>
<evidence type="ECO:0000313" key="2">
    <source>
        <dbReference type="Proteomes" id="UP000664991"/>
    </source>
</evidence>
<dbReference type="AlphaFoldDB" id="A0A836CT15"/>
<dbReference type="Proteomes" id="UP000664991">
    <property type="component" value="Chromosome 26"/>
</dbReference>
<comment type="caution">
    <text evidence="1">The sequence shown here is derived from an EMBL/GenBank/DDBJ whole genome shotgun (WGS) entry which is preliminary data.</text>
</comment>